<dbReference type="InterPro" id="IPR036864">
    <property type="entry name" value="Zn2-C6_fun-type_DNA-bd_sf"/>
</dbReference>
<protein>
    <submittedName>
        <fullName evidence="4">Zn(2)-C6 fungal-type DNA-binding domain protein</fullName>
    </submittedName>
</protein>
<evidence type="ECO:0000259" key="3">
    <source>
        <dbReference type="PROSITE" id="PS50048"/>
    </source>
</evidence>
<feature type="compositionally biased region" description="Low complexity" evidence="2">
    <location>
        <begin position="496"/>
        <end position="508"/>
    </location>
</feature>
<feature type="compositionally biased region" description="Low complexity" evidence="2">
    <location>
        <begin position="308"/>
        <end position="318"/>
    </location>
</feature>
<proteinExistence type="predicted"/>
<feature type="domain" description="Zn(2)-C6 fungal-type" evidence="3">
    <location>
        <begin position="25"/>
        <end position="55"/>
    </location>
</feature>
<feature type="compositionally biased region" description="Polar residues" evidence="2">
    <location>
        <begin position="1"/>
        <end position="12"/>
    </location>
</feature>
<keyword evidence="1" id="KW-0539">Nucleus</keyword>
<dbReference type="OrthoDB" id="5295362at2759"/>
<keyword evidence="5" id="KW-1185">Reference proteome</keyword>
<dbReference type="SUPFAM" id="SSF57701">
    <property type="entry name" value="Zn2/Cys6 DNA-binding domain"/>
    <property type="match status" value="1"/>
</dbReference>
<dbReference type="EMBL" id="AZHB01000048">
    <property type="protein sequence ID" value="OAA49686.1"/>
    <property type="molecule type" value="Genomic_DNA"/>
</dbReference>
<name>A0A167J1D6_CORFA</name>
<evidence type="ECO:0000256" key="2">
    <source>
        <dbReference type="SAM" id="MobiDB-lite"/>
    </source>
</evidence>
<feature type="region of interest" description="Disordered" evidence="2">
    <location>
        <begin position="490"/>
        <end position="513"/>
    </location>
</feature>
<dbReference type="GO" id="GO:0008270">
    <property type="term" value="F:zinc ion binding"/>
    <property type="evidence" value="ECO:0007669"/>
    <property type="project" value="InterPro"/>
</dbReference>
<dbReference type="PANTHER" id="PTHR47657:SF14">
    <property type="entry name" value="ZN(2)-C6 FUNGAL-TYPE DOMAIN-CONTAINING PROTEIN"/>
    <property type="match status" value="1"/>
</dbReference>
<dbReference type="PROSITE" id="PS00463">
    <property type="entry name" value="ZN2_CY6_FUNGAL_1"/>
    <property type="match status" value="1"/>
</dbReference>
<feature type="region of interest" description="Disordered" evidence="2">
    <location>
        <begin position="307"/>
        <end position="332"/>
    </location>
</feature>
<feature type="region of interest" description="Disordered" evidence="2">
    <location>
        <begin position="59"/>
        <end position="135"/>
    </location>
</feature>
<dbReference type="InterPro" id="IPR001138">
    <property type="entry name" value="Zn2Cys6_DnaBD"/>
</dbReference>
<dbReference type="SMART" id="SM00066">
    <property type="entry name" value="GAL4"/>
    <property type="match status" value="1"/>
</dbReference>
<gene>
    <name evidence="4" type="ORF">ISF_09389</name>
</gene>
<dbReference type="GO" id="GO:0003677">
    <property type="term" value="F:DNA binding"/>
    <property type="evidence" value="ECO:0007669"/>
    <property type="project" value="UniProtKB-KW"/>
</dbReference>
<dbReference type="GeneID" id="30025681"/>
<accession>A0A167J1D6</accession>
<reference evidence="4 5" key="1">
    <citation type="journal article" date="2016" name="Genome Biol. Evol.">
        <title>Divergent and convergent evolution of fungal pathogenicity.</title>
        <authorList>
            <person name="Shang Y."/>
            <person name="Xiao G."/>
            <person name="Zheng P."/>
            <person name="Cen K."/>
            <person name="Zhan S."/>
            <person name="Wang C."/>
        </authorList>
    </citation>
    <scope>NUCLEOTIDE SEQUENCE [LARGE SCALE GENOMIC DNA]</scope>
    <source>
        <strain evidence="4 5">ARSEF 2679</strain>
    </source>
</reference>
<evidence type="ECO:0000256" key="1">
    <source>
        <dbReference type="ARBA" id="ARBA00023242"/>
    </source>
</evidence>
<dbReference type="PANTHER" id="PTHR47657">
    <property type="entry name" value="STEROL REGULATORY ELEMENT-BINDING PROTEIN ECM22"/>
    <property type="match status" value="1"/>
</dbReference>
<dbReference type="STRING" id="1081104.A0A167J1D6"/>
<keyword evidence="4" id="KW-0238">DNA-binding</keyword>
<feature type="region of interest" description="Disordered" evidence="2">
    <location>
        <begin position="1"/>
        <end position="23"/>
    </location>
</feature>
<dbReference type="InterPro" id="IPR052400">
    <property type="entry name" value="Zn2-C6_fungal_TF"/>
</dbReference>
<evidence type="ECO:0000313" key="4">
    <source>
        <dbReference type="EMBL" id="OAA49686.1"/>
    </source>
</evidence>
<dbReference type="RefSeq" id="XP_018699794.1">
    <property type="nucleotide sequence ID" value="XM_018852991.1"/>
</dbReference>
<organism evidence="4 5">
    <name type="scientific">Cordyceps fumosorosea (strain ARSEF 2679)</name>
    <name type="common">Isaria fumosorosea</name>
    <dbReference type="NCBI Taxonomy" id="1081104"/>
    <lineage>
        <taxon>Eukaryota</taxon>
        <taxon>Fungi</taxon>
        <taxon>Dikarya</taxon>
        <taxon>Ascomycota</taxon>
        <taxon>Pezizomycotina</taxon>
        <taxon>Sordariomycetes</taxon>
        <taxon>Hypocreomycetidae</taxon>
        <taxon>Hypocreales</taxon>
        <taxon>Cordycipitaceae</taxon>
        <taxon>Cordyceps</taxon>
    </lineage>
</organism>
<feature type="compositionally biased region" description="Acidic residues" evidence="2">
    <location>
        <begin position="323"/>
        <end position="332"/>
    </location>
</feature>
<dbReference type="Pfam" id="PF00172">
    <property type="entry name" value="Zn_clus"/>
    <property type="match status" value="1"/>
</dbReference>
<dbReference type="PROSITE" id="PS50048">
    <property type="entry name" value="ZN2_CY6_FUNGAL_2"/>
    <property type="match status" value="1"/>
</dbReference>
<comment type="caution">
    <text evidence="4">The sequence shown here is derived from an EMBL/GenBank/DDBJ whole genome shotgun (WGS) entry which is preliminary data.</text>
</comment>
<dbReference type="Gene3D" id="4.10.240.10">
    <property type="entry name" value="Zn(2)-C6 fungal-type DNA-binding domain"/>
    <property type="match status" value="1"/>
</dbReference>
<sequence length="589" mass="63371">MPANTTRAPSDSSRQRRAHLKSRNGCVRCKRLRKKCDEGQPRCARCVKQGTDCEYANATDGGDEATSSGGGVSELHGRRAVVASDSDVEMRDSLSTDPTSAHRPASSHLHAARSHADSAMPPAAPSRTGSGGSGLPMLSARELELFSHYITHTSRVIPHGREDMFPLQVGMPNLAFSNPAVMDSILALAASCKCHDMLLGGDGAASSDRRLGGICELLRLADRHHQAALGQLQSDICERQFRSVLPNAALMVLYALSCHYVRVLLARRAARLGARLAKDVLPFQSQWITSIRAAHVAFVGLLQPGLRSSSASSSSAASPGLNSEEDEDGDNGEEAALLVSPLGLSEADRSGADKFQDGPAEETRRLLLPIVASTYESALRKLRVRNAADLEGDAKLEACGAALGLLEELFQVIVGGGDAVPPPRKDAPRPHDFGALDDVPPWLVRYLARVTSATPSRLWRRRIMAFLNQVPFEFLHLVQLALDCMPVEESRHHEPSSPSLGDSGVSSSAPQPLPLEAAHKPAMDIFAHWLVLVMLLDGVWWIGDVGHWELGRIARFIEAQGFALDLAEGETWWPETMHAVKSTLGGGAA</sequence>
<dbReference type="Proteomes" id="UP000076744">
    <property type="component" value="Unassembled WGS sequence"/>
</dbReference>
<dbReference type="GO" id="GO:0000981">
    <property type="term" value="F:DNA-binding transcription factor activity, RNA polymerase II-specific"/>
    <property type="evidence" value="ECO:0007669"/>
    <property type="project" value="InterPro"/>
</dbReference>
<dbReference type="CDD" id="cd00067">
    <property type="entry name" value="GAL4"/>
    <property type="match status" value="1"/>
</dbReference>
<evidence type="ECO:0000313" key="5">
    <source>
        <dbReference type="Proteomes" id="UP000076744"/>
    </source>
</evidence>
<dbReference type="AlphaFoldDB" id="A0A167J1D6"/>